<accession>A0A495JCY7</accession>
<name>A0A495JCY7_9ACTN</name>
<keyword evidence="4" id="KW-1185">Reference proteome</keyword>
<keyword evidence="1" id="KW-0472">Membrane</keyword>
<dbReference type="RefSeq" id="WP_121155085.1">
    <property type="nucleotide sequence ID" value="NZ_RBKT01000001.1"/>
</dbReference>
<evidence type="ECO:0000313" key="3">
    <source>
        <dbReference type="EMBL" id="RKR86787.1"/>
    </source>
</evidence>
<dbReference type="AlphaFoldDB" id="A0A495JCY7"/>
<proteinExistence type="predicted"/>
<keyword evidence="1" id="KW-0812">Transmembrane</keyword>
<sequence length="474" mass="51060">MRRRLRQLARNTPAERERYLDLLRALAIAAVVIGHWLIIVIDYDPAGRLTGRSALVDIPAGRPGTWLFQVMPIFFLVGGYANAASLSSHRRRGGRAVDWLLDRNARLLRPTTTLILVLACAALVARLLGAEAGQVRQVIWFATIPLWFLTAYLAAVALTPVTYALHRRFGLAVPLVLLVLVAAGDVARLTGPRETASGSFLFGWLAIHQLGYAWRDARTGAGRGNGLRRTRLPMGRRVGVVLLVGGFAALLLLTLVGPYPVSMVNLPRQRVQNMSPPSLALIANGTWQLGLILLLRARAEHWLRRPRPWLVVVAANAVVLTVFLWHITAAVLLVGALDAAGALPTPTVGTGAWWLWRLPWLVALAVVLAILVAVFSPIEIRGGRRSRIFANRIPTLGGAGRGRVAAVVFRPVPRTTLTGLALTAVIAGLLDNSLTAKDAPEPLGLPGAALVSYLAGAAVLRWLRSPPPATAPAK</sequence>
<feature type="transmembrane region" description="Helical" evidence="1">
    <location>
        <begin position="139"/>
        <end position="159"/>
    </location>
</feature>
<feature type="transmembrane region" description="Helical" evidence="1">
    <location>
        <begin position="66"/>
        <end position="86"/>
    </location>
</feature>
<feature type="transmembrane region" description="Helical" evidence="1">
    <location>
        <begin position="354"/>
        <end position="378"/>
    </location>
</feature>
<feature type="transmembrane region" description="Helical" evidence="1">
    <location>
        <begin position="171"/>
        <end position="190"/>
    </location>
</feature>
<organism evidence="3 4">
    <name type="scientific">Micromonospora pisi</name>
    <dbReference type="NCBI Taxonomy" id="589240"/>
    <lineage>
        <taxon>Bacteria</taxon>
        <taxon>Bacillati</taxon>
        <taxon>Actinomycetota</taxon>
        <taxon>Actinomycetes</taxon>
        <taxon>Micromonosporales</taxon>
        <taxon>Micromonosporaceae</taxon>
        <taxon>Micromonospora</taxon>
    </lineage>
</organism>
<feature type="domain" description="Acyltransferase 3" evidence="2">
    <location>
        <begin position="18"/>
        <end position="374"/>
    </location>
</feature>
<evidence type="ECO:0000313" key="4">
    <source>
        <dbReference type="Proteomes" id="UP000277671"/>
    </source>
</evidence>
<feature type="transmembrane region" description="Helical" evidence="1">
    <location>
        <begin position="309"/>
        <end position="334"/>
    </location>
</feature>
<dbReference type="GO" id="GO:0016747">
    <property type="term" value="F:acyltransferase activity, transferring groups other than amino-acyl groups"/>
    <property type="evidence" value="ECO:0007669"/>
    <property type="project" value="InterPro"/>
</dbReference>
<feature type="transmembrane region" description="Helical" evidence="1">
    <location>
        <begin position="21"/>
        <end position="41"/>
    </location>
</feature>
<keyword evidence="1" id="KW-1133">Transmembrane helix</keyword>
<protein>
    <submittedName>
        <fullName evidence="3">Acyltransferase-like protein</fullName>
    </submittedName>
</protein>
<keyword evidence="3" id="KW-0808">Transferase</keyword>
<comment type="caution">
    <text evidence="3">The sequence shown here is derived from an EMBL/GenBank/DDBJ whole genome shotgun (WGS) entry which is preliminary data.</text>
</comment>
<dbReference type="Proteomes" id="UP000277671">
    <property type="component" value="Unassembled WGS sequence"/>
</dbReference>
<dbReference type="EMBL" id="RBKT01000001">
    <property type="protein sequence ID" value="RKR86787.1"/>
    <property type="molecule type" value="Genomic_DNA"/>
</dbReference>
<feature type="transmembrane region" description="Helical" evidence="1">
    <location>
        <begin position="279"/>
        <end position="297"/>
    </location>
</feature>
<reference evidence="3 4" key="1">
    <citation type="submission" date="2018-10" db="EMBL/GenBank/DDBJ databases">
        <title>Sequencing the genomes of 1000 actinobacteria strains.</title>
        <authorList>
            <person name="Klenk H.-P."/>
        </authorList>
    </citation>
    <scope>NUCLEOTIDE SEQUENCE [LARGE SCALE GENOMIC DNA]</scope>
    <source>
        <strain evidence="3 4">DSM 45175</strain>
    </source>
</reference>
<feature type="transmembrane region" description="Helical" evidence="1">
    <location>
        <begin position="196"/>
        <end position="214"/>
    </location>
</feature>
<dbReference type="OrthoDB" id="8206682at2"/>
<feature type="transmembrane region" description="Helical" evidence="1">
    <location>
        <begin position="238"/>
        <end position="259"/>
    </location>
</feature>
<evidence type="ECO:0000259" key="2">
    <source>
        <dbReference type="Pfam" id="PF01757"/>
    </source>
</evidence>
<gene>
    <name evidence="3" type="ORF">BDK92_1053</name>
</gene>
<feature type="transmembrane region" description="Helical" evidence="1">
    <location>
        <begin position="107"/>
        <end position="127"/>
    </location>
</feature>
<evidence type="ECO:0000256" key="1">
    <source>
        <dbReference type="SAM" id="Phobius"/>
    </source>
</evidence>
<dbReference type="Pfam" id="PF01757">
    <property type="entry name" value="Acyl_transf_3"/>
    <property type="match status" value="1"/>
</dbReference>
<dbReference type="InterPro" id="IPR002656">
    <property type="entry name" value="Acyl_transf_3_dom"/>
</dbReference>
<keyword evidence="3" id="KW-0012">Acyltransferase</keyword>